<gene>
    <name evidence="2" type="ORF">AMON00008_LOCUS64827</name>
</gene>
<protein>
    <recommendedName>
        <fullName evidence="1">Limiting CO2-inducible protein B/C beta carbonyic anhydrase domain-containing protein</fullName>
    </recommendedName>
</protein>
<dbReference type="InterPro" id="IPR040703">
    <property type="entry name" value="LCIB/C_CA"/>
</dbReference>
<proteinExistence type="predicted"/>
<reference evidence="2" key="1">
    <citation type="submission" date="2021-01" db="EMBL/GenBank/DDBJ databases">
        <authorList>
            <person name="Corre E."/>
            <person name="Pelletier E."/>
            <person name="Niang G."/>
            <person name="Scheremetjew M."/>
            <person name="Finn R."/>
            <person name="Kale V."/>
            <person name="Holt S."/>
            <person name="Cochrane G."/>
            <person name="Meng A."/>
            <person name="Brown T."/>
            <person name="Cohen L."/>
        </authorList>
    </citation>
    <scope>NUCLEOTIDE SEQUENCE</scope>
    <source>
        <strain evidence="2">CCMP3105</strain>
    </source>
</reference>
<evidence type="ECO:0000313" key="2">
    <source>
        <dbReference type="EMBL" id="CAE4669192.1"/>
    </source>
</evidence>
<organism evidence="2">
    <name type="scientific">Alexandrium monilatum</name>
    <dbReference type="NCBI Taxonomy" id="311494"/>
    <lineage>
        <taxon>Eukaryota</taxon>
        <taxon>Sar</taxon>
        <taxon>Alveolata</taxon>
        <taxon>Dinophyceae</taxon>
        <taxon>Gonyaulacales</taxon>
        <taxon>Pyrocystaceae</taxon>
        <taxon>Alexandrium</taxon>
    </lineage>
</organism>
<evidence type="ECO:0000259" key="1">
    <source>
        <dbReference type="Pfam" id="PF18599"/>
    </source>
</evidence>
<dbReference type="EMBL" id="HBNR01090344">
    <property type="protein sequence ID" value="CAE4669192.1"/>
    <property type="molecule type" value="Transcribed_RNA"/>
</dbReference>
<dbReference type="Pfam" id="PF18599">
    <property type="entry name" value="LCIB_C_CA"/>
    <property type="match status" value="1"/>
</dbReference>
<feature type="domain" description="Limiting CO2-inducible protein B/C beta carbonyic anhydrase" evidence="1">
    <location>
        <begin position="95"/>
        <end position="239"/>
    </location>
</feature>
<dbReference type="PANTHER" id="PTHR38016:SF1">
    <property type="entry name" value="LIMITING CO2-INDUCIBLE PROTEIN B_C BETA CARBONYIC ANHYDRASE DOMAIN-CONTAINING PROTEIN"/>
    <property type="match status" value="1"/>
</dbReference>
<sequence length="254" mass="28523">MTQLWRQRWRSGARHAPAWTVEAEEQRHCNRATPNVVGRPRPPRRLSPSQRRRRCGWRGCLWQPWVGTAPSCRPRLRGCAAGSARQALDGSRHEGFFAMSHNVPEDGHILVVFGPHIGITPDGELGKVLRRGRSAKSTCGALTTAYDQLTSGGRPRGDRREPYWAWIRDALRPHLAAVRDSSQPMMALVRKFYQIVEDQVLAITTTSYCPGNLVLLGGITINMPHPAPGYFLPLHFSVRSKIMQPKDLMPALQL</sequence>
<accession>A0A7S4TBW6</accession>
<name>A0A7S4TBW6_9DINO</name>
<dbReference type="PANTHER" id="PTHR38016">
    <property type="entry name" value="UNNAMED PRODUCT"/>
    <property type="match status" value="1"/>
</dbReference>
<dbReference type="AlphaFoldDB" id="A0A7S4TBW6"/>